<keyword evidence="15" id="KW-1185">Reference proteome</keyword>
<evidence type="ECO:0000256" key="11">
    <source>
        <dbReference type="PIRSR" id="PIRSR036432-1"/>
    </source>
</evidence>
<dbReference type="Proteomes" id="UP000245771">
    <property type="component" value="Unassembled WGS sequence"/>
</dbReference>
<dbReference type="FunCoup" id="A0A316VHZ8">
    <property type="interactions" value="608"/>
</dbReference>
<gene>
    <name evidence="14" type="ORF">FA14DRAFT_152663</name>
</gene>
<evidence type="ECO:0000259" key="13">
    <source>
        <dbReference type="Pfam" id="PF00590"/>
    </source>
</evidence>
<comment type="catalytic activity">
    <reaction evidence="10">
        <text>2-[(3S)-amino-3-carboxypropyl]-L-histidyl-[translation elongation factor 2] + 4 S-adenosyl-L-methionine = diphthine methyl ester-[translation elongation factor 2] + 4 S-adenosyl-L-homocysteine + 3 H(+)</text>
        <dbReference type="Rhea" id="RHEA:42652"/>
        <dbReference type="Rhea" id="RHEA-COMP:9749"/>
        <dbReference type="Rhea" id="RHEA-COMP:10173"/>
        <dbReference type="ChEBI" id="CHEBI:15378"/>
        <dbReference type="ChEBI" id="CHEBI:57856"/>
        <dbReference type="ChEBI" id="CHEBI:59789"/>
        <dbReference type="ChEBI" id="CHEBI:73995"/>
        <dbReference type="ChEBI" id="CHEBI:79005"/>
        <dbReference type="EC" id="2.1.1.314"/>
    </reaction>
</comment>
<feature type="region of interest" description="Disordered" evidence="12">
    <location>
        <begin position="259"/>
        <end position="280"/>
    </location>
</feature>
<evidence type="ECO:0000256" key="12">
    <source>
        <dbReference type="SAM" id="MobiDB-lite"/>
    </source>
</evidence>
<evidence type="ECO:0000313" key="15">
    <source>
        <dbReference type="Proteomes" id="UP000245771"/>
    </source>
</evidence>
<dbReference type="STRING" id="1280837.A0A316VHZ8"/>
<dbReference type="GO" id="GO:0141133">
    <property type="term" value="F:diphthine methyl ester synthase activity"/>
    <property type="evidence" value="ECO:0007669"/>
    <property type="project" value="UniProtKB-EC"/>
</dbReference>
<dbReference type="FunFam" id="3.40.1010.10:FF:000004">
    <property type="entry name" value="Putative diphthine synthase"/>
    <property type="match status" value="1"/>
</dbReference>
<dbReference type="OrthoDB" id="2516at2759"/>
<dbReference type="NCBIfam" id="TIGR00522">
    <property type="entry name" value="dph5"/>
    <property type="match status" value="1"/>
</dbReference>
<dbReference type="SUPFAM" id="SSF53790">
    <property type="entry name" value="Tetrapyrrole methylase"/>
    <property type="match status" value="1"/>
</dbReference>
<comment type="pathway">
    <text evidence="2">Protein modification; peptidyl-diphthamide biosynthesis.</text>
</comment>
<evidence type="ECO:0000256" key="4">
    <source>
        <dbReference type="ARBA" id="ARBA00011927"/>
    </source>
</evidence>
<feature type="binding site" evidence="11">
    <location>
        <position position="10"/>
    </location>
    <ligand>
        <name>S-adenosyl-L-methionine</name>
        <dbReference type="ChEBI" id="CHEBI:59789"/>
    </ligand>
</feature>
<dbReference type="InterPro" id="IPR004551">
    <property type="entry name" value="Dphthn_synthase"/>
</dbReference>
<dbReference type="PANTHER" id="PTHR10882">
    <property type="entry name" value="DIPHTHINE SYNTHASE"/>
    <property type="match status" value="1"/>
</dbReference>
<dbReference type="InParanoid" id="A0A316VHZ8"/>
<sequence length="338" mass="37729">MVLYVVGLGLWDEKDITLRGLEAVRGSVRVYLEAYTSILMSKDYQRNLEELYGKSIILAHRETVELESDAILANAQNDDVSFCVVGDPLSATTHTDLILRARQSVPPIPVKIIHNASIMTAIASSGLQPYNFGQTISVPFWTETWKPDSWMARIAENMQIGNHTLVLSDIKVREQSEHDMARGIERFQPPRYMMIPQLITQLLAASSHATATEQPQNAVLSADSTLAVALCRMGTDTELILAGTLGELLALASPSIEELQAEEEQDDADEMASEQELEKRRAERAQIRAIKAFGPPLHSLVLVGKRLHHLERDYAAMHKVPGSKWDEVARQVYECKEE</sequence>
<evidence type="ECO:0000256" key="7">
    <source>
        <dbReference type="ARBA" id="ARBA00022679"/>
    </source>
</evidence>
<comment type="function">
    <text evidence="1">S-adenosyl-L-methionine-dependent methyltransferase that catalyzes four methylations of the modified target histidine residue in translation elongation factor 2 (EF-2), to form an intermediate called diphthine methyl ester. The four successive methylation reactions represent the second step of diphthamide biosynthesis.</text>
</comment>
<evidence type="ECO:0000256" key="9">
    <source>
        <dbReference type="ARBA" id="ARBA00035662"/>
    </source>
</evidence>
<dbReference type="InterPro" id="IPR014776">
    <property type="entry name" value="4pyrrole_Mease_sub2"/>
</dbReference>
<dbReference type="Pfam" id="PF00590">
    <property type="entry name" value="TP_methylase"/>
    <property type="match status" value="1"/>
</dbReference>
<comment type="similarity">
    <text evidence="9">In the N-terminal section; belongs to the precorrin methyltransferase family.</text>
</comment>
<dbReference type="UniPathway" id="UPA00559"/>
<dbReference type="EMBL" id="KZ819602">
    <property type="protein sequence ID" value="PWN37259.1"/>
    <property type="molecule type" value="Genomic_DNA"/>
</dbReference>
<dbReference type="GO" id="GO:0032259">
    <property type="term" value="P:methylation"/>
    <property type="evidence" value="ECO:0007669"/>
    <property type="project" value="UniProtKB-KW"/>
</dbReference>
<keyword evidence="5" id="KW-0488">Methylation</keyword>
<keyword evidence="6" id="KW-0489">Methyltransferase</keyword>
<dbReference type="InterPro" id="IPR035996">
    <property type="entry name" value="4pyrrol_Methylase_sf"/>
</dbReference>
<dbReference type="GO" id="GO:0017183">
    <property type="term" value="P:protein histidyl modification to diphthamide"/>
    <property type="evidence" value="ECO:0007669"/>
    <property type="project" value="UniProtKB-UniPathway"/>
</dbReference>
<evidence type="ECO:0000313" key="14">
    <source>
        <dbReference type="EMBL" id="PWN37259.1"/>
    </source>
</evidence>
<dbReference type="Gene3D" id="3.30.950.10">
    <property type="entry name" value="Methyltransferase, Cobalt-precorrin-4 Transmethylase, Domain 2"/>
    <property type="match status" value="1"/>
</dbReference>
<protein>
    <recommendedName>
        <fullName evidence="4">diphthine methyl ester synthase</fullName>
        <ecNumber evidence="4">2.1.1.314</ecNumber>
    </recommendedName>
</protein>
<dbReference type="EC" id="2.1.1.314" evidence="4"/>
<comment type="similarity">
    <text evidence="3">Belongs to the diphthine synthase family.</text>
</comment>
<feature type="compositionally biased region" description="Acidic residues" evidence="12">
    <location>
        <begin position="259"/>
        <end position="275"/>
    </location>
</feature>
<dbReference type="AlphaFoldDB" id="A0A316VHZ8"/>
<organism evidence="14 15">
    <name type="scientific">Meira miltonrushii</name>
    <dbReference type="NCBI Taxonomy" id="1280837"/>
    <lineage>
        <taxon>Eukaryota</taxon>
        <taxon>Fungi</taxon>
        <taxon>Dikarya</taxon>
        <taxon>Basidiomycota</taxon>
        <taxon>Ustilaginomycotina</taxon>
        <taxon>Exobasidiomycetes</taxon>
        <taxon>Exobasidiales</taxon>
        <taxon>Brachybasidiaceae</taxon>
        <taxon>Meira</taxon>
    </lineage>
</organism>
<keyword evidence="7" id="KW-0808">Transferase</keyword>
<dbReference type="InterPro" id="IPR014777">
    <property type="entry name" value="4pyrrole_Mease_sub1"/>
</dbReference>
<evidence type="ECO:0000256" key="6">
    <source>
        <dbReference type="ARBA" id="ARBA00022603"/>
    </source>
</evidence>
<dbReference type="Gene3D" id="3.40.1010.10">
    <property type="entry name" value="Cobalt-precorrin-4 Transmethylase, Domain 1"/>
    <property type="match status" value="1"/>
</dbReference>
<name>A0A316VHZ8_9BASI</name>
<proteinExistence type="inferred from homology"/>
<dbReference type="CDD" id="cd11647">
    <property type="entry name" value="DHP5_DphB"/>
    <property type="match status" value="1"/>
</dbReference>
<feature type="binding site" evidence="11">
    <location>
        <begin position="117"/>
        <end position="118"/>
    </location>
    <ligand>
        <name>S-adenosyl-L-methionine</name>
        <dbReference type="ChEBI" id="CHEBI:59789"/>
    </ligand>
</feature>
<evidence type="ECO:0000256" key="5">
    <source>
        <dbReference type="ARBA" id="ARBA00022481"/>
    </source>
</evidence>
<reference evidence="14 15" key="1">
    <citation type="journal article" date="2018" name="Mol. Biol. Evol.">
        <title>Broad Genomic Sampling Reveals a Smut Pathogenic Ancestry of the Fungal Clade Ustilaginomycotina.</title>
        <authorList>
            <person name="Kijpornyongpan T."/>
            <person name="Mondo S.J."/>
            <person name="Barry K."/>
            <person name="Sandor L."/>
            <person name="Lee J."/>
            <person name="Lipzen A."/>
            <person name="Pangilinan J."/>
            <person name="LaButti K."/>
            <person name="Hainaut M."/>
            <person name="Henrissat B."/>
            <person name="Grigoriev I.V."/>
            <person name="Spatafora J.W."/>
            <person name="Aime M.C."/>
        </authorList>
    </citation>
    <scope>NUCLEOTIDE SEQUENCE [LARGE SCALE GENOMIC DNA]</scope>
    <source>
        <strain evidence="14 15">MCA 3882</strain>
    </source>
</reference>
<evidence type="ECO:0000256" key="1">
    <source>
        <dbReference type="ARBA" id="ARBA00004006"/>
    </source>
</evidence>
<evidence type="ECO:0000256" key="2">
    <source>
        <dbReference type="ARBA" id="ARBA00005156"/>
    </source>
</evidence>
<feature type="binding site" evidence="11">
    <location>
        <position position="87"/>
    </location>
    <ligand>
        <name>S-adenosyl-L-methionine</name>
        <dbReference type="ChEBI" id="CHEBI:59789"/>
    </ligand>
</feature>
<dbReference type="PIRSF" id="PIRSF036432">
    <property type="entry name" value="Diphthine_synth"/>
    <property type="match status" value="1"/>
</dbReference>
<keyword evidence="8 11" id="KW-0949">S-adenosyl-L-methionine</keyword>
<dbReference type="PANTHER" id="PTHR10882:SF0">
    <property type="entry name" value="DIPHTHINE METHYL ESTER SYNTHASE"/>
    <property type="match status" value="1"/>
</dbReference>
<evidence type="ECO:0000256" key="10">
    <source>
        <dbReference type="ARBA" id="ARBA00048752"/>
    </source>
</evidence>
<dbReference type="RefSeq" id="XP_025357561.1">
    <property type="nucleotide sequence ID" value="XM_025497546.1"/>
</dbReference>
<evidence type="ECO:0000256" key="3">
    <source>
        <dbReference type="ARBA" id="ARBA00006729"/>
    </source>
</evidence>
<accession>A0A316VHZ8</accession>
<evidence type="ECO:0000256" key="8">
    <source>
        <dbReference type="ARBA" id="ARBA00022691"/>
    </source>
</evidence>
<feature type="domain" description="Tetrapyrrole methylase" evidence="13">
    <location>
        <begin position="3"/>
        <end position="248"/>
    </location>
</feature>
<dbReference type="GeneID" id="37019327"/>
<dbReference type="InterPro" id="IPR000878">
    <property type="entry name" value="4pyrrol_Mease"/>
</dbReference>